<keyword evidence="1" id="KW-1133">Transmembrane helix</keyword>
<gene>
    <name evidence="2" type="ORF">CEXT_611051</name>
</gene>
<evidence type="ECO:0000256" key="1">
    <source>
        <dbReference type="SAM" id="Phobius"/>
    </source>
</evidence>
<organism evidence="2 3">
    <name type="scientific">Caerostris extrusa</name>
    <name type="common">Bark spider</name>
    <name type="synonym">Caerostris bankana</name>
    <dbReference type="NCBI Taxonomy" id="172846"/>
    <lineage>
        <taxon>Eukaryota</taxon>
        <taxon>Metazoa</taxon>
        <taxon>Ecdysozoa</taxon>
        <taxon>Arthropoda</taxon>
        <taxon>Chelicerata</taxon>
        <taxon>Arachnida</taxon>
        <taxon>Araneae</taxon>
        <taxon>Araneomorphae</taxon>
        <taxon>Entelegynae</taxon>
        <taxon>Araneoidea</taxon>
        <taxon>Araneidae</taxon>
        <taxon>Caerostris</taxon>
    </lineage>
</organism>
<dbReference type="Proteomes" id="UP001054945">
    <property type="component" value="Unassembled WGS sequence"/>
</dbReference>
<keyword evidence="1" id="KW-0812">Transmembrane</keyword>
<comment type="caution">
    <text evidence="2">The sequence shown here is derived from an EMBL/GenBank/DDBJ whole genome shotgun (WGS) entry which is preliminary data.</text>
</comment>
<reference evidence="2 3" key="1">
    <citation type="submission" date="2021-06" db="EMBL/GenBank/DDBJ databases">
        <title>Caerostris extrusa draft genome.</title>
        <authorList>
            <person name="Kono N."/>
            <person name="Arakawa K."/>
        </authorList>
    </citation>
    <scope>NUCLEOTIDE SEQUENCE [LARGE SCALE GENOMIC DNA]</scope>
</reference>
<evidence type="ECO:0000313" key="3">
    <source>
        <dbReference type="Proteomes" id="UP001054945"/>
    </source>
</evidence>
<feature type="transmembrane region" description="Helical" evidence="1">
    <location>
        <begin position="68"/>
        <end position="87"/>
    </location>
</feature>
<accession>A0AAV4WG71</accession>
<protein>
    <submittedName>
        <fullName evidence="2">Uncharacterized protein</fullName>
    </submittedName>
</protein>
<keyword evidence="1" id="KW-0472">Membrane</keyword>
<proteinExistence type="predicted"/>
<dbReference type="EMBL" id="BPLR01016151">
    <property type="protein sequence ID" value="GIY81647.1"/>
    <property type="molecule type" value="Genomic_DNA"/>
</dbReference>
<sequence length="112" mass="13043">MFVPTGDEAPDGTSEVQGSSISYHFLTSRERGGKRFLSESWLRWLKTWSAPVVEFNYSGIIHVDPLKWLSYFKVFIAFTVVLFLIPNEKFFVTHGKRDRDYYYFATSKSSLL</sequence>
<dbReference type="AlphaFoldDB" id="A0AAV4WG71"/>
<evidence type="ECO:0000313" key="2">
    <source>
        <dbReference type="EMBL" id="GIY81647.1"/>
    </source>
</evidence>
<name>A0AAV4WG71_CAEEX</name>
<keyword evidence="3" id="KW-1185">Reference proteome</keyword>